<dbReference type="GO" id="GO:0005829">
    <property type="term" value="C:cytosol"/>
    <property type="evidence" value="ECO:0007669"/>
    <property type="project" value="TreeGrafter"/>
</dbReference>
<sequence length="398" mass="44997">MAIKIRIAKSAKELNDVYRLRHSVYKANDFFQNTAHDYIIDLYDSVPNSINIIAYSEETAVGTMRVTLENEIGTAADESFDFTPYKDKIRQQAFDENAPPPVFASSGMLAIAEEWRNRRDVFRALLRMAVDVGHSLNVSHIIATVNASTIGIYKRLGWEILSDEIWIEEINSHIVAIATPLANMYDWAFNMLAEQKTLLDHFSGCFRWYLLDGGTTIFQQDSHGDKAYLITKGGVDIACRYKENAELLSLAKLGPGDMFGELSLIDEAPRSASATTIGNTELLVIDRETFWQKIQENATYLRDLMEILSKRLRSADERALLYAYASLEERMAYFTKSLRQSAMIDPKNPNQRIAKVTTTDFASMALATPEEAEAHLAKLEAQNLIKRSKHAITFVEKD</sequence>
<dbReference type="GO" id="GO:0016747">
    <property type="term" value="F:acyltransferase activity, transferring groups other than amino-acyl groups"/>
    <property type="evidence" value="ECO:0007669"/>
    <property type="project" value="InterPro"/>
</dbReference>
<evidence type="ECO:0000313" key="3">
    <source>
        <dbReference type="EMBL" id="GGF54274.1"/>
    </source>
</evidence>
<dbReference type="SMART" id="SM00100">
    <property type="entry name" value="cNMP"/>
    <property type="match status" value="1"/>
</dbReference>
<feature type="domain" description="Cyclic nucleotide-binding" evidence="1">
    <location>
        <begin position="209"/>
        <end position="311"/>
    </location>
</feature>
<dbReference type="PANTHER" id="PTHR24567:SF74">
    <property type="entry name" value="HTH-TYPE TRANSCRIPTIONAL REGULATOR ARCR"/>
    <property type="match status" value="1"/>
</dbReference>
<evidence type="ECO:0000313" key="4">
    <source>
        <dbReference type="Proteomes" id="UP000632498"/>
    </source>
</evidence>
<dbReference type="InterPro" id="IPR000182">
    <property type="entry name" value="GNAT_dom"/>
</dbReference>
<dbReference type="Pfam" id="PF00027">
    <property type="entry name" value="cNMP_binding"/>
    <property type="match status" value="1"/>
</dbReference>
<dbReference type="Proteomes" id="UP000632498">
    <property type="component" value="Unassembled WGS sequence"/>
</dbReference>
<dbReference type="InterPro" id="IPR018490">
    <property type="entry name" value="cNMP-bd_dom_sf"/>
</dbReference>
<dbReference type="PROSITE" id="PS00889">
    <property type="entry name" value="CNMP_BINDING_2"/>
    <property type="match status" value="1"/>
</dbReference>
<dbReference type="Gene3D" id="3.40.630.30">
    <property type="match status" value="1"/>
</dbReference>
<reference evidence="3" key="1">
    <citation type="journal article" date="2014" name="Int. J. Syst. Evol. Microbiol.">
        <title>Complete genome sequence of Corynebacterium casei LMG S-19264T (=DSM 44701T), isolated from a smear-ripened cheese.</title>
        <authorList>
            <consortium name="US DOE Joint Genome Institute (JGI-PGF)"/>
            <person name="Walter F."/>
            <person name="Albersmeier A."/>
            <person name="Kalinowski J."/>
            <person name="Ruckert C."/>
        </authorList>
    </citation>
    <scope>NUCLEOTIDE SEQUENCE</scope>
    <source>
        <strain evidence="3">CGMCC 1.15254</strain>
    </source>
</reference>
<dbReference type="PROSITE" id="PS51186">
    <property type="entry name" value="GNAT"/>
    <property type="match status" value="1"/>
</dbReference>
<dbReference type="InterPro" id="IPR000595">
    <property type="entry name" value="cNMP-bd_dom"/>
</dbReference>
<evidence type="ECO:0008006" key="5">
    <source>
        <dbReference type="Google" id="ProtNLM"/>
    </source>
</evidence>
<dbReference type="AlphaFoldDB" id="A0A917BR00"/>
<dbReference type="InterPro" id="IPR018488">
    <property type="entry name" value="cNMP-bd_CS"/>
</dbReference>
<feature type="domain" description="N-acetyltransferase" evidence="2">
    <location>
        <begin position="3"/>
        <end position="186"/>
    </location>
</feature>
<accession>A0A917BR00</accession>
<comment type="caution">
    <text evidence="3">The sequence shown here is derived from an EMBL/GenBank/DDBJ whole genome shotgun (WGS) entry which is preliminary data.</text>
</comment>
<organism evidence="3 4">
    <name type="scientific">Terasakiella brassicae</name>
    <dbReference type="NCBI Taxonomy" id="1634917"/>
    <lineage>
        <taxon>Bacteria</taxon>
        <taxon>Pseudomonadati</taxon>
        <taxon>Pseudomonadota</taxon>
        <taxon>Alphaproteobacteria</taxon>
        <taxon>Rhodospirillales</taxon>
        <taxon>Terasakiellaceae</taxon>
        <taxon>Terasakiella</taxon>
    </lineage>
</organism>
<reference evidence="3" key="2">
    <citation type="submission" date="2020-09" db="EMBL/GenBank/DDBJ databases">
        <authorList>
            <person name="Sun Q."/>
            <person name="Zhou Y."/>
        </authorList>
    </citation>
    <scope>NUCLEOTIDE SEQUENCE</scope>
    <source>
        <strain evidence="3">CGMCC 1.15254</strain>
    </source>
</reference>
<dbReference type="EMBL" id="BMHV01000003">
    <property type="protein sequence ID" value="GGF54274.1"/>
    <property type="molecule type" value="Genomic_DNA"/>
</dbReference>
<dbReference type="CDD" id="cd00038">
    <property type="entry name" value="CAP_ED"/>
    <property type="match status" value="1"/>
</dbReference>
<dbReference type="InterPro" id="IPR016181">
    <property type="entry name" value="Acyl_CoA_acyltransferase"/>
</dbReference>
<keyword evidence="4" id="KW-1185">Reference proteome</keyword>
<evidence type="ECO:0000259" key="2">
    <source>
        <dbReference type="PROSITE" id="PS51186"/>
    </source>
</evidence>
<protein>
    <recommendedName>
        <fullName evidence="5">Cyclic nucleotide-binding domain-containing protein</fullName>
    </recommendedName>
</protein>
<dbReference type="RefSeq" id="WP_188660994.1">
    <property type="nucleotide sequence ID" value="NZ_BMHV01000003.1"/>
</dbReference>
<dbReference type="SUPFAM" id="SSF51206">
    <property type="entry name" value="cAMP-binding domain-like"/>
    <property type="match status" value="1"/>
</dbReference>
<proteinExistence type="predicted"/>
<dbReference type="GO" id="GO:0003700">
    <property type="term" value="F:DNA-binding transcription factor activity"/>
    <property type="evidence" value="ECO:0007669"/>
    <property type="project" value="TreeGrafter"/>
</dbReference>
<dbReference type="PRINTS" id="PR00103">
    <property type="entry name" value="CAMPKINASE"/>
</dbReference>
<evidence type="ECO:0000259" key="1">
    <source>
        <dbReference type="PROSITE" id="PS50042"/>
    </source>
</evidence>
<dbReference type="InterPro" id="IPR054597">
    <property type="entry name" value="FeeM_cat"/>
</dbReference>
<dbReference type="Pfam" id="PF21926">
    <property type="entry name" value="FeeM"/>
    <property type="match status" value="1"/>
</dbReference>
<name>A0A917BR00_9PROT</name>
<gene>
    <name evidence="3" type="ORF">GCM10011332_04600</name>
</gene>
<dbReference type="Gene3D" id="2.60.120.10">
    <property type="entry name" value="Jelly Rolls"/>
    <property type="match status" value="1"/>
</dbReference>
<dbReference type="InterPro" id="IPR050397">
    <property type="entry name" value="Env_Response_Regulators"/>
</dbReference>
<dbReference type="PANTHER" id="PTHR24567">
    <property type="entry name" value="CRP FAMILY TRANSCRIPTIONAL REGULATORY PROTEIN"/>
    <property type="match status" value="1"/>
</dbReference>
<dbReference type="InterPro" id="IPR014710">
    <property type="entry name" value="RmlC-like_jellyroll"/>
</dbReference>
<dbReference type="SUPFAM" id="SSF55729">
    <property type="entry name" value="Acyl-CoA N-acyltransferases (Nat)"/>
    <property type="match status" value="1"/>
</dbReference>
<dbReference type="PROSITE" id="PS50042">
    <property type="entry name" value="CNMP_BINDING_3"/>
    <property type="match status" value="1"/>
</dbReference>